<feature type="compositionally biased region" description="Low complexity" evidence="1">
    <location>
        <begin position="395"/>
        <end position="408"/>
    </location>
</feature>
<keyword evidence="2" id="KW-0472">Membrane</keyword>
<dbReference type="EMBL" id="FUEG01000029">
    <property type="protein sequence ID" value="SJL15539.1"/>
    <property type="molecule type" value="Genomic_DNA"/>
</dbReference>
<keyword evidence="4" id="KW-1185">Reference proteome</keyword>
<protein>
    <submittedName>
        <fullName evidence="3">Uncharacterized protein</fullName>
    </submittedName>
</protein>
<accession>A0A284S3H3</accession>
<evidence type="ECO:0000313" key="3">
    <source>
        <dbReference type="EMBL" id="SJL15539.1"/>
    </source>
</evidence>
<feature type="region of interest" description="Disordered" evidence="1">
    <location>
        <begin position="373"/>
        <end position="418"/>
    </location>
</feature>
<keyword evidence="2" id="KW-0812">Transmembrane</keyword>
<feature type="transmembrane region" description="Helical" evidence="2">
    <location>
        <begin position="158"/>
        <end position="182"/>
    </location>
</feature>
<dbReference type="OMA" id="CHAFIEY"/>
<feature type="transmembrane region" description="Helical" evidence="2">
    <location>
        <begin position="316"/>
        <end position="339"/>
    </location>
</feature>
<dbReference type="Proteomes" id="UP000219338">
    <property type="component" value="Unassembled WGS sequence"/>
</dbReference>
<sequence>MAYFESLSAEEPIRCTIKNSGVFNINSVPVGTPALGHFCLLDLGVHVCYDGLNGNGLSGPNLCCYLGLESITAEDEYMKQQACFFAHIHLPPPPTMEVPPPDLSQDDKSIIFDTLDIDLNTMILESLLYGLYTGIIAITLWTTFTSTKRLHGTFLHTIIIMLYVLATISFAIDWAFVCHAFIEYNYNYYSLYTALVDHGPWWRAYYLIGGITGGINTLLVDITIIWRCWVLWNYQWQIVLLPIICAIAATIMKTMQILHAFPNSMDNISKSKGFLQNIDWSLVYALLVLATNLMCTLFIVYQIVHFAQRLFLFRSIISALIESSMIYTLALIVYLSLVGRNIIEAYYADVVVGYIRIIAPTLLVLRVAARPTSSSSDEESTDSRPLSDINFQPMGQSSTGSDNSSDQSFLGSHTTESV</sequence>
<feature type="transmembrane region" description="Helical" evidence="2">
    <location>
        <begin position="127"/>
        <end position="146"/>
    </location>
</feature>
<feature type="compositionally biased region" description="Polar residues" evidence="1">
    <location>
        <begin position="409"/>
        <end position="418"/>
    </location>
</feature>
<evidence type="ECO:0000256" key="1">
    <source>
        <dbReference type="SAM" id="MobiDB-lite"/>
    </source>
</evidence>
<dbReference type="AlphaFoldDB" id="A0A284S3H3"/>
<feature type="transmembrane region" description="Helical" evidence="2">
    <location>
        <begin position="281"/>
        <end position="304"/>
    </location>
</feature>
<feature type="transmembrane region" description="Helical" evidence="2">
    <location>
        <begin position="345"/>
        <end position="365"/>
    </location>
</feature>
<reference evidence="4" key="1">
    <citation type="journal article" date="2017" name="Nat. Ecol. Evol.">
        <title>Genome expansion and lineage-specific genetic innovations in the forest pathogenic fungi Armillaria.</title>
        <authorList>
            <person name="Sipos G."/>
            <person name="Prasanna A.N."/>
            <person name="Walter M.C."/>
            <person name="O'Connor E."/>
            <person name="Balint B."/>
            <person name="Krizsan K."/>
            <person name="Kiss B."/>
            <person name="Hess J."/>
            <person name="Varga T."/>
            <person name="Slot J."/>
            <person name="Riley R."/>
            <person name="Boka B."/>
            <person name="Rigling D."/>
            <person name="Barry K."/>
            <person name="Lee J."/>
            <person name="Mihaltcheva S."/>
            <person name="LaButti K."/>
            <person name="Lipzen A."/>
            <person name="Waldron R."/>
            <person name="Moloney N.M."/>
            <person name="Sperisen C."/>
            <person name="Kredics L."/>
            <person name="Vagvoelgyi C."/>
            <person name="Patrignani A."/>
            <person name="Fitzpatrick D."/>
            <person name="Nagy I."/>
            <person name="Doyle S."/>
            <person name="Anderson J.B."/>
            <person name="Grigoriev I.V."/>
            <person name="Gueldener U."/>
            <person name="Muensterkoetter M."/>
            <person name="Nagy L.G."/>
        </authorList>
    </citation>
    <scope>NUCLEOTIDE SEQUENCE [LARGE SCALE GENOMIC DNA]</scope>
    <source>
        <strain evidence="4">C18/9</strain>
    </source>
</reference>
<feature type="transmembrane region" description="Helical" evidence="2">
    <location>
        <begin position="202"/>
        <end position="226"/>
    </location>
</feature>
<keyword evidence="2" id="KW-1133">Transmembrane helix</keyword>
<feature type="transmembrane region" description="Helical" evidence="2">
    <location>
        <begin position="238"/>
        <end position="261"/>
    </location>
</feature>
<gene>
    <name evidence="3" type="ORF">ARMOST_19040</name>
</gene>
<name>A0A284S3H3_ARMOS</name>
<proteinExistence type="predicted"/>
<evidence type="ECO:0000256" key="2">
    <source>
        <dbReference type="SAM" id="Phobius"/>
    </source>
</evidence>
<evidence type="ECO:0000313" key="4">
    <source>
        <dbReference type="Proteomes" id="UP000219338"/>
    </source>
</evidence>
<organism evidence="3 4">
    <name type="scientific">Armillaria ostoyae</name>
    <name type="common">Armillaria root rot fungus</name>
    <dbReference type="NCBI Taxonomy" id="47428"/>
    <lineage>
        <taxon>Eukaryota</taxon>
        <taxon>Fungi</taxon>
        <taxon>Dikarya</taxon>
        <taxon>Basidiomycota</taxon>
        <taxon>Agaricomycotina</taxon>
        <taxon>Agaricomycetes</taxon>
        <taxon>Agaricomycetidae</taxon>
        <taxon>Agaricales</taxon>
        <taxon>Marasmiineae</taxon>
        <taxon>Physalacriaceae</taxon>
        <taxon>Armillaria</taxon>
    </lineage>
</organism>
<dbReference type="OrthoDB" id="2955783at2759"/>